<dbReference type="Proteomes" id="UP000316331">
    <property type="component" value="Unassembled WGS sequence"/>
</dbReference>
<sequence>MRRSDSGFARVTRVLAVVAVLAVLGGCTVAGKPVAVQTDPAKLDVGPYRAEPATAPSNDNEAYGRVLESVRMGEAVIDPIEADASLTFGLGATASVPIPTPAKAGFLAQPVRAVLERHGMLAGFSVGGMDRELSADVAVGRARLLTVMLLRFPDDESARRAAADIDAVDFAVSTENVAVPVPDHAGAHAHWRPAVPTLAATLAHGPFVVSVLAGHTAPDLAALTALARAAFTAQIARLRDFEPTPRDRFAALPFDRDEMLARVLPEAPGVWPYPAVIVDRNDQNAGWRTHFKVSGVVYGPRAAHRWGSWEKDADADGTLLAINGAHYLVRHPNVAVARRAFDETASDATDPGHRAAPAPFGLPDSRCVESLSGPRYGLRFACRVLYRAYEGIVYGRTVKDAQQKAAAQYVLLVRSE</sequence>
<dbReference type="PROSITE" id="PS51257">
    <property type="entry name" value="PROKAR_LIPOPROTEIN"/>
    <property type="match status" value="1"/>
</dbReference>
<feature type="domain" description="DUF7373" evidence="2">
    <location>
        <begin position="259"/>
        <end position="415"/>
    </location>
</feature>
<comment type="caution">
    <text evidence="3">The sequence shown here is derived from an EMBL/GenBank/DDBJ whole genome shotgun (WGS) entry which is preliminary data.</text>
</comment>
<gene>
    <name evidence="3" type="ORF">FB390_3932</name>
</gene>
<keyword evidence="4" id="KW-1185">Reference proteome</keyword>
<accession>A0A543FES3</accession>
<name>A0A543FES3_9NOCA</name>
<dbReference type="InterPro" id="IPR056463">
    <property type="entry name" value="DUF7373_C"/>
</dbReference>
<evidence type="ECO:0000313" key="3">
    <source>
        <dbReference type="EMBL" id="TQM32254.1"/>
    </source>
</evidence>
<dbReference type="SUPFAM" id="SSF54768">
    <property type="entry name" value="dsRNA-binding domain-like"/>
    <property type="match status" value="1"/>
</dbReference>
<dbReference type="AlphaFoldDB" id="A0A543FES3"/>
<reference evidence="3 4" key="1">
    <citation type="submission" date="2019-06" db="EMBL/GenBank/DDBJ databases">
        <title>Sequencing the genomes of 1000 actinobacteria strains.</title>
        <authorList>
            <person name="Klenk H.-P."/>
        </authorList>
    </citation>
    <scope>NUCLEOTIDE SEQUENCE [LARGE SCALE GENOMIC DNA]</scope>
    <source>
        <strain evidence="3 4">DSM 103495</strain>
    </source>
</reference>
<dbReference type="EMBL" id="VFPG01000001">
    <property type="protein sequence ID" value="TQM32254.1"/>
    <property type="molecule type" value="Genomic_DNA"/>
</dbReference>
<dbReference type="InterPro" id="IPR055797">
    <property type="entry name" value="DUF7373"/>
</dbReference>
<protein>
    <recommendedName>
        <fullName evidence="5">Lipoprotein</fullName>
    </recommendedName>
</protein>
<dbReference type="Pfam" id="PF24088">
    <property type="entry name" value="DUF7373"/>
    <property type="match status" value="1"/>
</dbReference>
<evidence type="ECO:0000313" key="4">
    <source>
        <dbReference type="Proteomes" id="UP000316331"/>
    </source>
</evidence>
<evidence type="ECO:0008006" key="5">
    <source>
        <dbReference type="Google" id="ProtNLM"/>
    </source>
</evidence>
<dbReference type="Pfam" id="PF24092">
    <property type="entry name" value="DUF7373_C"/>
    <property type="match status" value="1"/>
</dbReference>
<organism evidence="3 4">
    <name type="scientific">Nocardia bhagyanarayanae</name>
    <dbReference type="NCBI Taxonomy" id="1215925"/>
    <lineage>
        <taxon>Bacteria</taxon>
        <taxon>Bacillati</taxon>
        <taxon>Actinomycetota</taxon>
        <taxon>Actinomycetes</taxon>
        <taxon>Mycobacteriales</taxon>
        <taxon>Nocardiaceae</taxon>
        <taxon>Nocardia</taxon>
    </lineage>
</organism>
<proteinExistence type="predicted"/>
<evidence type="ECO:0000259" key="1">
    <source>
        <dbReference type="Pfam" id="PF24088"/>
    </source>
</evidence>
<evidence type="ECO:0000259" key="2">
    <source>
        <dbReference type="Pfam" id="PF24092"/>
    </source>
</evidence>
<feature type="domain" description="DUF7373" evidence="1">
    <location>
        <begin position="57"/>
        <end position="253"/>
    </location>
</feature>